<evidence type="ECO:0000256" key="1">
    <source>
        <dbReference type="SAM" id="SignalP"/>
    </source>
</evidence>
<dbReference type="InterPro" id="IPR008999">
    <property type="entry name" value="Actin-crosslinking"/>
</dbReference>
<protein>
    <recommendedName>
        <fullName evidence="2">ThuA-like domain-containing protein</fullName>
    </recommendedName>
</protein>
<dbReference type="InterPro" id="IPR006311">
    <property type="entry name" value="TAT_signal"/>
</dbReference>
<dbReference type="EMBL" id="BAAAQD010000001">
    <property type="protein sequence ID" value="GAA1501677.1"/>
    <property type="molecule type" value="Genomic_DNA"/>
</dbReference>
<keyword evidence="1" id="KW-0732">Signal</keyword>
<dbReference type="InterPro" id="IPR029062">
    <property type="entry name" value="Class_I_gatase-like"/>
</dbReference>
<dbReference type="PROSITE" id="PS51318">
    <property type="entry name" value="TAT"/>
    <property type="match status" value="1"/>
</dbReference>
<accession>A0ABN1ZP39</accession>
<proteinExistence type="predicted"/>
<evidence type="ECO:0000313" key="3">
    <source>
        <dbReference type="EMBL" id="GAA1501677.1"/>
    </source>
</evidence>
<comment type="caution">
    <text evidence="3">The sequence shown here is derived from an EMBL/GenBank/DDBJ whole genome shotgun (WGS) entry which is preliminary data.</text>
</comment>
<evidence type="ECO:0000313" key="4">
    <source>
        <dbReference type="Proteomes" id="UP001501470"/>
    </source>
</evidence>
<dbReference type="SUPFAM" id="SSF52317">
    <property type="entry name" value="Class I glutamine amidotransferase-like"/>
    <property type="match status" value="1"/>
</dbReference>
<dbReference type="Pfam" id="PF06283">
    <property type="entry name" value="ThuA"/>
    <property type="match status" value="1"/>
</dbReference>
<dbReference type="Proteomes" id="UP001501470">
    <property type="component" value="Unassembled WGS sequence"/>
</dbReference>
<feature type="domain" description="ThuA-like" evidence="2">
    <location>
        <begin position="43"/>
        <end position="252"/>
    </location>
</feature>
<name>A0ABN1ZP39_9ACTN</name>
<sequence>MRMIARSAVRRALLVALAVVCAVVGSLVAAAPGHAAPAYASFKVLVFSKTTGFRHDSIPAGVQAIRDLGAADNFTVDATEDDAVFTDAGLAPYRTVIFLSTTGDPVTTQAGKDAFQRYIQRGGGFVGVHAASDSGYAWAWYGKLVGAYFKGHPAPQPARLVVEDTAHPATQGLAASFTRTDEWYDFQANPRGAVHVLTSVDNTSYTGSTMGGDHPTTWCQNYDGGRSFYTALGHTAESYTEAAFLHILLGGILTTAGAVAGDCAVPTNTVISLRARANNRYVTAENGGGSPLIANRTAIGPWEQFDRIDAGNGLIALRAHANNQYVCAESGGNASLIANRGAVGSWEKFQLVRNGDGTVSLKADVNGRYVTAENGGNAALIANRTAIGPWEQFDLIG</sequence>
<feature type="chain" id="PRO_5045704583" description="ThuA-like domain-containing protein" evidence="1">
    <location>
        <begin position="36"/>
        <end position="397"/>
    </location>
</feature>
<dbReference type="Gene3D" id="2.80.10.50">
    <property type="match status" value="1"/>
</dbReference>
<dbReference type="SUPFAM" id="SSF50405">
    <property type="entry name" value="Actin-crosslinking proteins"/>
    <property type="match status" value="1"/>
</dbReference>
<reference evidence="3 4" key="1">
    <citation type="journal article" date="2019" name="Int. J. Syst. Evol. Microbiol.">
        <title>The Global Catalogue of Microorganisms (GCM) 10K type strain sequencing project: providing services to taxonomists for standard genome sequencing and annotation.</title>
        <authorList>
            <consortium name="The Broad Institute Genomics Platform"/>
            <consortium name="The Broad Institute Genome Sequencing Center for Infectious Disease"/>
            <person name="Wu L."/>
            <person name="Ma J."/>
        </authorList>
    </citation>
    <scope>NUCLEOTIDE SEQUENCE [LARGE SCALE GENOMIC DNA]</scope>
    <source>
        <strain evidence="3 4">JCM 15933</strain>
    </source>
</reference>
<dbReference type="CDD" id="cd00257">
    <property type="entry name" value="beta-trefoil_FSCN-like"/>
    <property type="match status" value="1"/>
</dbReference>
<dbReference type="Gene3D" id="3.40.50.880">
    <property type="match status" value="1"/>
</dbReference>
<evidence type="ECO:0000259" key="2">
    <source>
        <dbReference type="Pfam" id="PF06283"/>
    </source>
</evidence>
<feature type="signal peptide" evidence="1">
    <location>
        <begin position="1"/>
        <end position="35"/>
    </location>
</feature>
<dbReference type="InterPro" id="IPR029010">
    <property type="entry name" value="ThuA-like"/>
</dbReference>
<dbReference type="PANTHER" id="PTHR40469:SF2">
    <property type="entry name" value="GALACTOSE-BINDING DOMAIN-LIKE SUPERFAMILY PROTEIN"/>
    <property type="match status" value="1"/>
</dbReference>
<keyword evidence="4" id="KW-1185">Reference proteome</keyword>
<dbReference type="PANTHER" id="PTHR40469">
    <property type="entry name" value="SECRETED GLYCOSYL HYDROLASE"/>
    <property type="match status" value="1"/>
</dbReference>
<organism evidence="3 4">
    <name type="scientific">Dactylosporangium maewongense</name>
    <dbReference type="NCBI Taxonomy" id="634393"/>
    <lineage>
        <taxon>Bacteria</taxon>
        <taxon>Bacillati</taxon>
        <taxon>Actinomycetota</taxon>
        <taxon>Actinomycetes</taxon>
        <taxon>Micromonosporales</taxon>
        <taxon>Micromonosporaceae</taxon>
        <taxon>Dactylosporangium</taxon>
    </lineage>
</organism>
<gene>
    <name evidence="3" type="ORF">GCM10009827_011870</name>
</gene>